<name>A0A511MPQ3_9NOCA</name>
<feature type="transmembrane region" description="Helical" evidence="1">
    <location>
        <begin position="36"/>
        <end position="60"/>
    </location>
</feature>
<sequence length="119" mass="12591">MRNPHENRRGEASFYVAAVKNRPNPKQASNSEALRWTWPLTVLISLLVLMALVFAVILIVLGVHPVAATVLAVAAVGTIVSCVVPQRSGGWGTIGRRALRALGTLAGADSPTNRGDVDP</sequence>
<organism evidence="2 3">
    <name type="scientific">Nocardia ninae NBRC 108245</name>
    <dbReference type="NCBI Taxonomy" id="1210091"/>
    <lineage>
        <taxon>Bacteria</taxon>
        <taxon>Bacillati</taxon>
        <taxon>Actinomycetota</taxon>
        <taxon>Actinomycetes</taxon>
        <taxon>Mycobacteriales</taxon>
        <taxon>Nocardiaceae</taxon>
        <taxon>Nocardia</taxon>
    </lineage>
</organism>
<proteinExistence type="predicted"/>
<dbReference type="Proteomes" id="UP000321424">
    <property type="component" value="Unassembled WGS sequence"/>
</dbReference>
<evidence type="ECO:0000313" key="3">
    <source>
        <dbReference type="Proteomes" id="UP000321424"/>
    </source>
</evidence>
<keyword evidence="1" id="KW-0812">Transmembrane</keyword>
<feature type="transmembrane region" description="Helical" evidence="1">
    <location>
        <begin position="66"/>
        <end position="84"/>
    </location>
</feature>
<reference evidence="2 3" key="1">
    <citation type="submission" date="2019-07" db="EMBL/GenBank/DDBJ databases">
        <title>Whole genome shotgun sequence of Nocardia ninae NBRC 108245.</title>
        <authorList>
            <person name="Hosoyama A."/>
            <person name="Uohara A."/>
            <person name="Ohji S."/>
            <person name="Ichikawa N."/>
        </authorList>
    </citation>
    <scope>NUCLEOTIDE SEQUENCE [LARGE SCALE GENOMIC DNA]</scope>
    <source>
        <strain evidence="2 3">NBRC 108245</strain>
    </source>
</reference>
<dbReference type="EMBL" id="BJXA01000064">
    <property type="protein sequence ID" value="GEM42188.1"/>
    <property type="molecule type" value="Genomic_DNA"/>
</dbReference>
<keyword evidence="1" id="KW-1133">Transmembrane helix</keyword>
<accession>A0A511MPQ3</accession>
<protein>
    <submittedName>
        <fullName evidence="2">Uncharacterized protein</fullName>
    </submittedName>
</protein>
<evidence type="ECO:0000313" key="2">
    <source>
        <dbReference type="EMBL" id="GEM42188.1"/>
    </source>
</evidence>
<keyword evidence="1" id="KW-0472">Membrane</keyword>
<dbReference type="AlphaFoldDB" id="A0A511MPQ3"/>
<evidence type="ECO:0000256" key="1">
    <source>
        <dbReference type="SAM" id="Phobius"/>
    </source>
</evidence>
<gene>
    <name evidence="2" type="ORF">NN4_67070</name>
</gene>
<keyword evidence="3" id="KW-1185">Reference proteome</keyword>
<comment type="caution">
    <text evidence="2">The sequence shown here is derived from an EMBL/GenBank/DDBJ whole genome shotgun (WGS) entry which is preliminary data.</text>
</comment>